<dbReference type="EMBL" id="GBEZ01010465">
    <property type="protein sequence ID" value="JAC75213.1"/>
    <property type="molecule type" value="Transcribed_RNA"/>
</dbReference>
<proteinExistence type="predicted"/>
<dbReference type="PANTHER" id="PTHR36074:SF1">
    <property type="entry name" value="ISOPENTENYL-DIPHOSPHATE DELTA-ISOMERASE"/>
    <property type="match status" value="1"/>
</dbReference>
<reference evidence="2" key="1">
    <citation type="submission" date="2014-05" db="EMBL/GenBank/DDBJ databases">
        <title>The transcriptome of the halophilic microalga Tetraselmis sp. GSL018 isolated from the Great Salt Lake, Utah.</title>
        <authorList>
            <person name="Jinkerson R.E."/>
            <person name="D'Adamo S."/>
            <person name="Posewitz M.C."/>
        </authorList>
    </citation>
    <scope>NUCLEOTIDE SEQUENCE</scope>
    <source>
        <strain evidence="2">GSL018</strain>
    </source>
</reference>
<keyword evidence="1" id="KW-1133">Transmembrane helix</keyword>
<dbReference type="PANTHER" id="PTHR36074">
    <property type="entry name" value="ISOPENTENYL-DIPHOSPHATE DELTA-ISOMERASE"/>
    <property type="match status" value="1"/>
</dbReference>
<evidence type="ECO:0000256" key="1">
    <source>
        <dbReference type="SAM" id="Phobius"/>
    </source>
</evidence>
<evidence type="ECO:0000313" key="2">
    <source>
        <dbReference type="EMBL" id="JAC75213.1"/>
    </source>
</evidence>
<accession>A0A061RTC9</accession>
<keyword evidence="1" id="KW-0472">Membrane</keyword>
<name>A0A061RTC9_9CHLO</name>
<keyword evidence="1" id="KW-0812">Transmembrane</keyword>
<dbReference type="AlphaFoldDB" id="A0A061RTC9"/>
<feature type="transmembrane region" description="Helical" evidence="1">
    <location>
        <begin position="252"/>
        <end position="272"/>
    </location>
</feature>
<organism evidence="2">
    <name type="scientific">Tetraselmis sp. GSL018</name>
    <dbReference type="NCBI Taxonomy" id="582737"/>
    <lineage>
        <taxon>Eukaryota</taxon>
        <taxon>Viridiplantae</taxon>
        <taxon>Chlorophyta</taxon>
        <taxon>core chlorophytes</taxon>
        <taxon>Chlorodendrophyceae</taxon>
        <taxon>Chlorodendrales</taxon>
        <taxon>Chlorodendraceae</taxon>
        <taxon>Tetraselmis</taxon>
    </lineage>
</organism>
<gene>
    <name evidence="2" type="ORF">TSPGSL018_23761</name>
</gene>
<sequence>MSLDNFCSLFTIGAAATYCEPAYGGRDLSPVITSPLGGLTRRKYKHWTLEPKGVKSVFSYQNLALTVARGCLINISPVMDGWFREVIEQERRAEERNQPAPELPPLPDLGAAKTAAYNGVIRDLNVQILRRWLEEECFAGLGARAAWKLLKDVKESAVRKARRGLPFLELSSRVFTTALRANALGYVAEAAVSQVVLLFRCWRARQRGAPKEAELSWLGRQTVLNLAGVSLRCVGSCALIGACANAEPRICVAAGIVVGDLVIGTGLVLLLAPWADR</sequence>
<protein>
    <submittedName>
        <fullName evidence="2">Uncharacterized protein</fullName>
    </submittedName>
</protein>